<dbReference type="GO" id="GO:1902936">
    <property type="term" value="F:phosphatidylinositol bisphosphate binding"/>
    <property type="evidence" value="ECO:0007669"/>
    <property type="project" value="TreeGrafter"/>
</dbReference>
<evidence type="ECO:0000313" key="3">
    <source>
        <dbReference type="Proteomes" id="UP000549394"/>
    </source>
</evidence>
<evidence type="ECO:0000313" key="2">
    <source>
        <dbReference type="EMBL" id="CAD5122276.1"/>
    </source>
</evidence>
<name>A0A7I8W651_9ANNE</name>
<dbReference type="GO" id="GO:0016020">
    <property type="term" value="C:membrane"/>
    <property type="evidence" value="ECO:0007669"/>
    <property type="project" value="TreeGrafter"/>
</dbReference>
<dbReference type="OrthoDB" id="75724at2759"/>
<evidence type="ECO:0000259" key="1">
    <source>
        <dbReference type="PROSITE" id="PS50191"/>
    </source>
</evidence>
<dbReference type="PANTHER" id="PTHR10174:SF130">
    <property type="entry name" value="ALPHA-TOCOPHEROL TRANSFER PROTEIN-LIKE"/>
    <property type="match status" value="1"/>
</dbReference>
<dbReference type="Pfam" id="PF00650">
    <property type="entry name" value="CRAL_TRIO"/>
    <property type="match status" value="1"/>
</dbReference>
<organism evidence="2 3">
    <name type="scientific">Dimorphilus gyrociliatus</name>
    <dbReference type="NCBI Taxonomy" id="2664684"/>
    <lineage>
        <taxon>Eukaryota</taxon>
        <taxon>Metazoa</taxon>
        <taxon>Spiralia</taxon>
        <taxon>Lophotrochozoa</taxon>
        <taxon>Annelida</taxon>
        <taxon>Polychaeta</taxon>
        <taxon>Polychaeta incertae sedis</taxon>
        <taxon>Dinophilidae</taxon>
        <taxon>Dimorphilus</taxon>
    </lineage>
</organism>
<dbReference type="SUPFAM" id="SSF46938">
    <property type="entry name" value="CRAL/TRIO N-terminal domain"/>
    <property type="match status" value="1"/>
</dbReference>
<dbReference type="InterPro" id="IPR001251">
    <property type="entry name" value="CRAL-TRIO_dom"/>
</dbReference>
<dbReference type="PANTHER" id="PTHR10174">
    <property type="entry name" value="ALPHA-TOCOPHEROL TRANSFER PROTEIN-RELATED"/>
    <property type="match status" value="1"/>
</dbReference>
<dbReference type="EMBL" id="CAJFCJ010000016">
    <property type="protein sequence ID" value="CAD5122276.1"/>
    <property type="molecule type" value="Genomic_DNA"/>
</dbReference>
<feature type="domain" description="CRAL-TRIO" evidence="1">
    <location>
        <begin position="97"/>
        <end position="266"/>
    </location>
</feature>
<dbReference type="Gene3D" id="3.40.525.10">
    <property type="entry name" value="CRAL-TRIO lipid binding domain"/>
    <property type="match status" value="1"/>
</dbReference>
<reference evidence="2 3" key="1">
    <citation type="submission" date="2020-08" db="EMBL/GenBank/DDBJ databases">
        <authorList>
            <person name="Hejnol A."/>
        </authorList>
    </citation>
    <scope>NUCLEOTIDE SEQUENCE [LARGE SCALE GENOMIC DNA]</scope>
</reference>
<dbReference type="InterPro" id="IPR036273">
    <property type="entry name" value="CRAL/TRIO_N_dom_sf"/>
</dbReference>
<dbReference type="SUPFAM" id="SSF52087">
    <property type="entry name" value="CRAL/TRIO domain"/>
    <property type="match status" value="1"/>
</dbReference>
<dbReference type="CDD" id="cd00170">
    <property type="entry name" value="SEC14"/>
    <property type="match status" value="1"/>
</dbReference>
<protein>
    <submittedName>
        <fullName evidence="2">DgyrCDS10719</fullName>
    </submittedName>
</protein>
<dbReference type="AlphaFoldDB" id="A0A7I8W651"/>
<gene>
    <name evidence="2" type="ORF">DGYR_LOCUS10103</name>
</gene>
<dbReference type="Proteomes" id="UP000549394">
    <property type="component" value="Unassembled WGS sequence"/>
</dbReference>
<dbReference type="SMART" id="SM00516">
    <property type="entry name" value="SEC14"/>
    <property type="match status" value="1"/>
</dbReference>
<sequence length="318" mass="37262">MSNDDYKFTLEAKYLKKAKDELNENDSDRMAAVEALRKWLNEQKHLKHPSETEHLLRVLRHAKFSQIKARETLENVAEFAMKHSDTFHDLNLADKTFLDIIKTGQMLYLPGYDDEGRKVCVYRLNAYPIEKAMKEVGVQNIIKSWNASMMSFFYDEMIQINGLVFILDMTGLSLSVISKMSDPKIKKYEKDSMKALVGRMKAFHYYNVGTLFEAFFAFYKTIMKKKLIDRVKVHDSLESLYTHVPKRMLPVEYLPDDYDGPSAGTIQDLIDEELQRLQSDVCKNFAKSYFSKEKYMYDETLKEKSTEPIQHFRKLNVD</sequence>
<dbReference type="PROSITE" id="PS50191">
    <property type="entry name" value="CRAL_TRIO"/>
    <property type="match status" value="1"/>
</dbReference>
<keyword evidence="3" id="KW-1185">Reference proteome</keyword>
<dbReference type="InterPro" id="IPR036865">
    <property type="entry name" value="CRAL-TRIO_dom_sf"/>
</dbReference>
<accession>A0A7I8W651</accession>
<dbReference type="Gene3D" id="1.10.8.20">
    <property type="entry name" value="N-terminal domain of phosphatidylinositol transfer protein sec14p"/>
    <property type="match status" value="1"/>
</dbReference>
<proteinExistence type="predicted"/>
<comment type="caution">
    <text evidence="2">The sequence shown here is derived from an EMBL/GenBank/DDBJ whole genome shotgun (WGS) entry which is preliminary data.</text>
</comment>